<dbReference type="Gene3D" id="3.20.20.30">
    <property type="entry name" value="Luciferase-like domain"/>
    <property type="match status" value="1"/>
</dbReference>
<dbReference type="InterPro" id="IPR050766">
    <property type="entry name" value="Bact_Lucif_Oxidored"/>
</dbReference>
<dbReference type="InterPro" id="IPR036661">
    <property type="entry name" value="Luciferase-like_sf"/>
</dbReference>
<evidence type="ECO:0000256" key="1">
    <source>
        <dbReference type="ARBA" id="ARBA00023002"/>
    </source>
</evidence>
<evidence type="ECO:0000259" key="3">
    <source>
        <dbReference type="Pfam" id="PF00296"/>
    </source>
</evidence>
<name>A0ABS8L354_9HYPH</name>
<feature type="domain" description="Luciferase-like" evidence="3">
    <location>
        <begin position="1"/>
        <end position="314"/>
    </location>
</feature>
<evidence type="ECO:0000313" key="5">
    <source>
        <dbReference type="Proteomes" id="UP001198862"/>
    </source>
</evidence>
<evidence type="ECO:0000256" key="2">
    <source>
        <dbReference type="ARBA" id="ARBA00023033"/>
    </source>
</evidence>
<dbReference type="PANTHER" id="PTHR30137">
    <property type="entry name" value="LUCIFERASE-LIKE MONOOXYGENASE"/>
    <property type="match status" value="1"/>
</dbReference>
<organism evidence="4 5">
    <name type="scientific">Reyranella aquatilis</name>
    <dbReference type="NCBI Taxonomy" id="2035356"/>
    <lineage>
        <taxon>Bacteria</taxon>
        <taxon>Pseudomonadati</taxon>
        <taxon>Pseudomonadota</taxon>
        <taxon>Alphaproteobacteria</taxon>
        <taxon>Hyphomicrobiales</taxon>
        <taxon>Reyranellaceae</taxon>
        <taxon>Reyranella</taxon>
    </lineage>
</organism>
<dbReference type="Proteomes" id="UP001198862">
    <property type="component" value="Unassembled WGS sequence"/>
</dbReference>
<keyword evidence="5" id="KW-1185">Reference proteome</keyword>
<dbReference type="Pfam" id="PF00296">
    <property type="entry name" value="Bac_luciferase"/>
    <property type="match status" value="1"/>
</dbReference>
<comment type="caution">
    <text evidence="4">The sequence shown here is derived from an EMBL/GenBank/DDBJ whole genome shotgun (WGS) entry which is preliminary data.</text>
</comment>
<evidence type="ECO:0000313" key="4">
    <source>
        <dbReference type="EMBL" id="MCC8432776.1"/>
    </source>
</evidence>
<proteinExistence type="predicted"/>
<keyword evidence="2" id="KW-0503">Monooxygenase</keyword>
<gene>
    <name evidence="4" type="ORF">LJ725_27705</name>
</gene>
<dbReference type="RefSeq" id="WP_230554195.1">
    <property type="nucleotide sequence ID" value="NZ_JAJISD010000018.1"/>
</dbReference>
<dbReference type="EMBL" id="JAJISD010000018">
    <property type="protein sequence ID" value="MCC8432776.1"/>
    <property type="molecule type" value="Genomic_DNA"/>
</dbReference>
<dbReference type="PANTHER" id="PTHR30137:SF8">
    <property type="entry name" value="BLR5498 PROTEIN"/>
    <property type="match status" value="1"/>
</dbReference>
<sequence>MEFGILFTSHANPKEEPYPHRAVHARTTDEIVEAERLGYDTAWIAEHHFSTSYGIMPDCFAYMAYLAAKTSRIKLASGVITLPLYDPIRVVENANFVDILSNGRVMLGIGSGYRPYEFTGLGKDFEGRRDMVEEAVGLMFDAFHRHRYDHKGRYFSGTVAEPYELLPQPVQMPHPPLYMAGGTDRSIGYCGRNGFGLMLSTLPGIETLAAQTSLYKRELAKASAERAKNPAAGQIDIARWVYIADTDAQARAETEEAIVRHIAHFGGTGTAGYLGSVSEKGSQLSYDELLNTTLLHGSAETVIARLREMQARTGMTSLLLHYPPYYGREKTMKSLRLFAERVIPAFRPPAHRVAAAE</sequence>
<dbReference type="InterPro" id="IPR011251">
    <property type="entry name" value="Luciferase-like_dom"/>
</dbReference>
<protein>
    <submittedName>
        <fullName evidence="4">LLM class flavin-dependent oxidoreductase</fullName>
    </submittedName>
</protein>
<reference evidence="4 5" key="1">
    <citation type="submission" date="2021-11" db="EMBL/GenBank/DDBJ databases">
        <authorList>
            <person name="Lee D.-H."/>
            <person name="Kim S.-B."/>
        </authorList>
    </citation>
    <scope>NUCLEOTIDE SEQUENCE [LARGE SCALE GENOMIC DNA]</scope>
    <source>
        <strain evidence="4 5">KCTC 52223</strain>
    </source>
</reference>
<dbReference type="SUPFAM" id="SSF51679">
    <property type="entry name" value="Bacterial luciferase-like"/>
    <property type="match status" value="1"/>
</dbReference>
<accession>A0ABS8L354</accession>
<keyword evidence="1" id="KW-0560">Oxidoreductase</keyword>